<keyword evidence="2" id="KW-1185">Reference proteome</keyword>
<sequence>MSSTTTTGSNVHRRSKLDICPKDAIGRRKYQAVLSSRINAKSKSHGSNKRECCGFQKLPPGFQAAILAVNAGIITVRPPVSLIPPRAYHPSPMGGNSACNLVTGQQAWATAEPSPRSIESVQQTYPIGGRVDYVPAARRDNLSLTNSADLAHRRRTNRCLLPGAEGWDKISRKRRQLSGSD</sequence>
<organism evidence="1 2">
    <name type="scientific">Perkinsus chesapeaki</name>
    <name type="common">Clam parasite</name>
    <name type="synonym">Perkinsus andrewsi</name>
    <dbReference type="NCBI Taxonomy" id="330153"/>
    <lineage>
        <taxon>Eukaryota</taxon>
        <taxon>Sar</taxon>
        <taxon>Alveolata</taxon>
        <taxon>Perkinsozoa</taxon>
        <taxon>Perkinsea</taxon>
        <taxon>Perkinsida</taxon>
        <taxon>Perkinsidae</taxon>
        <taxon>Perkinsus</taxon>
    </lineage>
</organism>
<protein>
    <submittedName>
        <fullName evidence="1">Uncharacterized protein</fullName>
    </submittedName>
</protein>
<dbReference type="Proteomes" id="UP000591131">
    <property type="component" value="Unassembled WGS sequence"/>
</dbReference>
<dbReference type="AlphaFoldDB" id="A0A7J6KUP6"/>
<dbReference type="EMBL" id="JAAPAO010001196">
    <property type="protein sequence ID" value="KAF4650717.1"/>
    <property type="molecule type" value="Genomic_DNA"/>
</dbReference>
<evidence type="ECO:0000313" key="1">
    <source>
        <dbReference type="EMBL" id="KAF4650717.1"/>
    </source>
</evidence>
<gene>
    <name evidence="1" type="ORF">FOL47_000901</name>
</gene>
<reference evidence="1 2" key="1">
    <citation type="submission" date="2020-04" db="EMBL/GenBank/DDBJ databases">
        <title>Perkinsus chesapeaki whole genome sequence.</title>
        <authorList>
            <person name="Bogema D.R."/>
        </authorList>
    </citation>
    <scope>NUCLEOTIDE SEQUENCE [LARGE SCALE GENOMIC DNA]</scope>
    <source>
        <strain evidence="1">ATCC PRA-425</strain>
    </source>
</reference>
<proteinExistence type="predicted"/>
<accession>A0A7J6KUP6</accession>
<comment type="caution">
    <text evidence="1">The sequence shown here is derived from an EMBL/GenBank/DDBJ whole genome shotgun (WGS) entry which is preliminary data.</text>
</comment>
<name>A0A7J6KUP6_PERCH</name>
<evidence type="ECO:0000313" key="2">
    <source>
        <dbReference type="Proteomes" id="UP000591131"/>
    </source>
</evidence>